<dbReference type="InterPro" id="IPR039800">
    <property type="entry name" value="MICU1/2/3"/>
</dbReference>
<sequence>MENLQTEVLQSEFEDYARGKSTITEENFAKILLRYTVLSEEQHDEYLNRLRKRITSGKGIDFKAFKDFCQFLNNLDDFAIAMRIYTYSEQPISESEFRRAVKISTGHELDFHVVHTVFQLFDVDGDNQLSHNEFITVMKDRVHRGFRSQIFQKKRFWENFKGCVRREMKHS</sequence>
<feature type="domain" description="EF-hand" evidence="9">
    <location>
        <begin position="109"/>
        <end position="144"/>
    </location>
</feature>
<dbReference type="OrthoDB" id="5859791at2759"/>
<dbReference type="Gene3D" id="1.10.238.10">
    <property type="entry name" value="EF-hand"/>
    <property type="match status" value="1"/>
</dbReference>
<evidence type="ECO:0000256" key="7">
    <source>
        <dbReference type="ARBA" id="ARBA00023128"/>
    </source>
</evidence>
<dbReference type="InterPro" id="IPR011992">
    <property type="entry name" value="EF-hand-dom_pair"/>
</dbReference>
<evidence type="ECO:0000256" key="8">
    <source>
        <dbReference type="ARBA" id="ARBA00023136"/>
    </source>
</evidence>
<name>A0A7I8VHY4_9ANNE</name>
<dbReference type="InterPro" id="IPR002048">
    <property type="entry name" value="EF_hand_dom"/>
</dbReference>
<proteinExistence type="predicted"/>
<dbReference type="PANTHER" id="PTHR12294:SF13">
    <property type="entry name" value="MITOCHONDRIAL CALCIUM UPTAKE 3, ISOFORM D"/>
    <property type="match status" value="1"/>
</dbReference>
<keyword evidence="11" id="KW-1185">Reference proteome</keyword>
<evidence type="ECO:0000256" key="4">
    <source>
        <dbReference type="ARBA" id="ARBA00022792"/>
    </source>
</evidence>
<evidence type="ECO:0000313" key="10">
    <source>
        <dbReference type="EMBL" id="CAD5114177.1"/>
    </source>
</evidence>
<keyword evidence="6" id="KW-0809">Transit peptide</keyword>
<dbReference type="SMART" id="SM00054">
    <property type="entry name" value="EFh"/>
    <property type="match status" value="1"/>
</dbReference>
<evidence type="ECO:0000259" key="9">
    <source>
        <dbReference type="PROSITE" id="PS50222"/>
    </source>
</evidence>
<organism evidence="10 11">
    <name type="scientific">Dimorphilus gyrociliatus</name>
    <dbReference type="NCBI Taxonomy" id="2664684"/>
    <lineage>
        <taxon>Eukaryota</taxon>
        <taxon>Metazoa</taxon>
        <taxon>Spiralia</taxon>
        <taxon>Lophotrochozoa</taxon>
        <taxon>Annelida</taxon>
        <taxon>Polychaeta</taxon>
        <taxon>Polychaeta incertae sedis</taxon>
        <taxon>Dinophilidae</taxon>
        <taxon>Dimorphilus</taxon>
    </lineage>
</organism>
<dbReference type="PROSITE" id="PS00018">
    <property type="entry name" value="EF_HAND_1"/>
    <property type="match status" value="1"/>
</dbReference>
<gene>
    <name evidence="10" type="ORF">DGYR_LOCUS3052</name>
</gene>
<dbReference type="PANTHER" id="PTHR12294">
    <property type="entry name" value="EF HAND DOMAIN FAMILY A1,A2-RELATED"/>
    <property type="match status" value="1"/>
</dbReference>
<dbReference type="Proteomes" id="UP000549394">
    <property type="component" value="Unassembled WGS sequence"/>
</dbReference>
<dbReference type="PROSITE" id="PS50222">
    <property type="entry name" value="EF_HAND_2"/>
    <property type="match status" value="1"/>
</dbReference>
<dbReference type="GO" id="GO:0005509">
    <property type="term" value="F:calcium ion binding"/>
    <property type="evidence" value="ECO:0007669"/>
    <property type="project" value="InterPro"/>
</dbReference>
<dbReference type="Pfam" id="PF00036">
    <property type="entry name" value="EF-hand_1"/>
    <property type="match status" value="1"/>
</dbReference>
<accession>A0A7I8VHY4</accession>
<dbReference type="InterPro" id="IPR018247">
    <property type="entry name" value="EF_Hand_1_Ca_BS"/>
</dbReference>
<dbReference type="GO" id="GO:1990246">
    <property type="term" value="C:uniplex complex"/>
    <property type="evidence" value="ECO:0007669"/>
    <property type="project" value="TreeGrafter"/>
</dbReference>
<dbReference type="GO" id="GO:0005758">
    <property type="term" value="C:mitochondrial intermembrane space"/>
    <property type="evidence" value="ECO:0007669"/>
    <property type="project" value="UniProtKB-SubCell"/>
</dbReference>
<dbReference type="SUPFAM" id="SSF47473">
    <property type="entry name" value="EF-hand"/>
    <property type="match status" value="1"/>
</dbReference>
<keyword evidence="3" id="KW-0677">Repeat</keyword>
<reference evidence="10 11" key="1">
    <citation type="submission" date="2020-08" db="EMBL/GenBank/DDBJ databases">
        <authorList>
            <person name="Hejnol A."/>
        </authorList>
    </citation>
    <scope>NUCLEOTIDE SEQUENCE [LARGE SCALE GENOMIC DNA]</scope>
</reference>
<evidence type="ECO:0000313" key="11">
    <source>
        <dbReference type="Proteomes" id="UP000549394"/>
    </source>
</evidence>
<dbReference type="AlphaFoldDB" id="A0A7I8VHY4"/>
<evidence type="ECO:0000256" key="5">
    <source>
        <dbReference type="ARBA" id="ARBA00022837"/>
    </source>
</evidence>
<keyword evidence="4" id="KW-0999">Mitochondrion inner membrane</keyword>
<dbReference type="GO" id="GO:0051560">
    <property type="term" value="P:mitochondrial calcium ion homeostasis"/>
    <property type="evidence" value="ECO:0007669"/>
    <property type="project" value="TreeGrafter"/>
</dbReference>
<comment type="subcellular location">
    <subcellularLocation>
        <location evidence="1">Mitochondrion inner membrane</location>
    </subcellularLocation>
    <subcellularLocation>
        <location evidence="2">Mitochondrion intermembrane space</location>
    </subcellularLocation>
</comment>
<dbReference type="EMBL" id="CAJFCJ010000005">
    <property type="protein sequence ID" value="CAD5114177.1"/>
    <property type="molecule type" value="Genomic_DNA"/>
</dbReference>
<keyword evidence="8" id="KW-0472">Membrane</keyword>
<keyword evidence="7" id="KW-0496">Mitochondrion</keyword>
<dbReference type="GO" id="GO:0036444">
    <property type="term" value="P:calcium import into the mitochondrion"/>
    <property type="evidence" value="ECO:0007669"/>
    <property type="project" value="UniProtKB-ARBA"/>
</dbReference>
<evidence type="ECO:0000256" key="2">
    <source>
        <dbReference type="ARBA" id="ARBA00004569"/>
    </source>
</evidence>
<comment type="caution">
    <text evidence="10">The sequence shown here is derived from an EMBL/GenBank/DDBJ whole genome shotgun (WGS) entry which is preliminary data.</text>
</comment>
<evidence type="ECO:0000256" key="6">
    <source>
        <dbReference type="ARBA" id="ARBA00022946"/>
    </source>
</evidence>
<protein>
    <submittedName>
        <fullName evidence="10">DgyrCDS3318</fullName>
    </submittedName>
</protein>
<evidence type="ECO:0000256" key="1">
    <source>
        <dbReference type="ARBA" id="ARBA00004273"/>
    </source>
</evidence>
<evidence type="ECO:0000256" key="3">
    <source>
        <dbReference type="ARBA" id="ARBA00022737"/>
    </source>
</evidence>
<keyword evidence="5" id="KW-0106">Calcium</keyword>